<dbReference type="EMBL" id="OX597815">
    <property type="protein sequence ID" value="CAI9718638.1"/>
    <property type="molecule type" value="Genomic_DNA"/>
</dbReference>
<dbReference type="AlphaFoldDB" id="A0AA36AM44"/>
<dbReference type="Proteomes" id="UP001162480">
    <property type="component" value="Chromosome 2"/>
</dbReference>
<accession>A0AA36AM44</accession>
<evidence type="ECO:0008006" key="3">
    <source>
        <dbReference type="Google" id="ProtNLM"/>
    </source>
</evidence>
<reference evidence="1" key="1">
    <citation type="submission" date="2023-08" db="EMBL/GenBank/DDBJ databases">
        <authorList>
            <person name="Alioto T."/>
            <person name="Alioto T."/>
            <person name="Gomez Garrido J."/>
        </authorList>
    </citation>
    <scope>NUCLEOTIDE SEQUENCE</scope>
</reference>
<sequence length="70" mass="8106">MRTQEQNREASGETTDAVNQVKGKYQTYNIPLCLIFEEFEKAFDSMEIDNILRALEEKEIKGDGVEFTEN</sequence>
<name>A0AA36AM44_OCTVU</name>
<gene>
    <name evidence="1" type="ORF">OCTVUL_1B007994</name>
</gene>
<evidence type="ECO:0000313" key="1">
    <source>
        <dbReference type="EMBL" id="CAI9718638.1"/>
    </source>
</evidence>
<organism evidence="1 2">
    <name type="scientific">Octopus vulgaris</name>
    <name type="common">Common octopus</name>
    <dbReference type="NCBI Taxonomy" id="6645"/>
    <lineage>
        <taxon>Eukaryota</taxon>
        <taxon>Metazoa</taxon>
        <taxon>Spiralia</taxon>
        <taxon>Lophotrochozoa</taxon>
        <taxon>Mollusca</taxon>
        <taxon>Cephalopoda</taxon>
        <taxon>Coleoidea</taxon>
        <taxon>Octopodiformes</taxon>
        <taxon>Octopoda</taxon>
        <taxon>Incirrata</taxon>
        <taxon>Octopodidae</taxon>
        <taxon>Octopus</taxon>
    </lineage>
</organism>
<evidence type="ECO:0000313" key="2">
    <source>
        <dbReference type="Proteomes" id="UP001162480"/>
    </source>
</evidence>
<keyword evidence="2" id="KW-1185">Reference proteome</keyword>
<protein>
    <recommendedName>
        <fullName evidence="3">Reverse transcriptase domain-containing protein</fullName>
    </recommendedName>
</protein>
<proteinExistence type="predicted"/>